<feature type="signal peptide" evidence="1">
    <location>
        <begin position="1"/>
        <end position="22"/>
    </location>
</feature>
<organism evidence="2 3">
    <name type="scientific">Paramuribaculum intestinale</name>
    <dbReference type="NCBI Taxonomy" id="2094151"/>
    <lineage>
        <taxon>Bacteria</taxon>
        <taxon>Pseudomonadati</taxon>
        <taxon>Bacteroidota</taxon>
        <taxon>Bacteroidia</taxon>
        <taxon>Bacteroidales</taxon>
        <taxon>Muribaculaceae</taxon>
        <taxon>Paramuribaculum</taxon>
    </lineage>
</organism>
<dbReference type="Pfam" id="PF17145">
    <property type="entry name" value="DUF5119"/>
    <property type="match status" value="1"/>
</dbReference>
<gene>
    <name evidence="2" type="ORF">C5O25_08470</name>
</gene>
<dbReference type="EMBL" id="PUBV01000016">
    <property type="protein sequence ID" value="PWB07090.1"/>
    <property type="molecule type" value="Genomic_DNA"/>
</dbReference>
<protein>
    <submittedName>
        <fullName evidence="2">DUF5119 domain-containing protein</fullName>
    </submittedName>
</protein>
<proteinExistence type="predicted"/>
<dbReference type="Proteomes" id="UP000244925">
    <property type="component" value="Unassembled WGS sequence"/>
</dbReference>
<reference evidence="3" key="1">
    <citation type="submission" date="2018-02" db="EMBL/GenBank/DDBJ databases">
        <authorList>
            <person name="Clavel T."/>
            <person name="Strowig T."/>
        </authorList>
    </citation>
    <scope>NUCLEOTIDE SEQUENCE [LARGE SCALE GENOMIC DNA]</scope>
    <source>
        <strain evidence="3">DSM 100764</strain>
    </source>
</reference>
<dbReference type="InterPro" id="IPR033410">
    <property type="entry name" value="DUF5119"/>
</dbReference>
<dbReference type="PROSITE" id="PS51257">
    <property type="entry name" value="PROKAR_LIPOPROTEIN"/>
    <property type="match status" value="1"/>
</dbReference>
<keyword evidence="3" id="KW-1185">Reference proteome</keyword>
<evidence type="ECO:0000313" key="3">
    <source>
        <dbReference type="Proteomes" id="UP000244925"/>
    </source>
</evidence>
<evidence type="ECO:0000313" key="2">
    <source>
        <dbReference type="EMBL" id="PWB07090.1"/>
    </source>
</evidence>
<name>A0A2V1IUV2_9BACT</name>
<sequence>MRLYTKIPALYLMAAAAMTSCSDLIYDGECPPQQLDVNFLWSEEQRPEGMTVWFFSTDANGSDYRFDIASPAGGKVSLPVGNYKMLTVNNDAKNVAFTHEDSFADYTASVAKEDHTWKTADGEEALVTPPGMLWATTIGSVNISVEGATYGYITDSRRIWCHPEEICARYHVEVRSVENLKSAKAVQSALSGLSATVNVGEHTLSDTDITESLTLKADSDNSLTGDLLTFGKKHDDPTHNFLVIRFRMSDGSIHEVTTDVTEQIVNAPDPMNVNIIIDDITLPDTGEEPPIPGEGLDVTVGDWIDIEIYV</sequence>
<accession>A0A2V1IUV2</accession>
<evidence type="ECO:0000256" key="1">
    <source>
        <dbReference type="SAM" id="SignalP"/>
    </source>
</evidence>
<comment type="caution">
    <text evidence="2">The sequence shown here is derived from an EMBL/GenBank/DDBJ whole genome shotgun (WGS) entry which is preliminary data.</text>
</comment>
<dbReference type="RefSeq" id="WP_107036308.1">
    <property type="nucleotide sequence ID" value="NZ_CAOLHR010000002.1"/>
</dbReference>
<dbReference type="AlphaFoldDB" id="A0A2V1IUV2"/>
<feature type="chain" id="PRO_5016112522" evidence="1">
    <location>
        <begin position="23"/>
        <end position="310"/>
    </location>
</feature>
<keyword evidence="1" id="KW-0732">Signal</keyword>
<dbReference type="GeneID" id="93424432"/>